<reference evidence="3" key="2">
    <citation type="submission" date="2025-08" db="UniProtKB">
        <authorList>
            <consortium name="Ensembl"/>
        </authorList>
    </citation>
    <scope>IDENTIFICATION</scope>
</reference>
<dbReference type="SUPFAM" id="SSF69118">
    <property type="entry name" value="AhpD-like"/>
    <property type="match status" value="1"/>
</dbReference>
<evidence type="ECO:0000313" key="3">
    <source>
        <dbReference type="Ensembl" id="ENSSHAP00000038442.1"/>
    </source>
</evidence>
<feature type="domain" description="Carboxymuconolactone decarboxylase-like" evidence="2">
    <location>
        <begin position="169"/>
        <end position="214"/>
    </location>
</feature>
<evidence type="ECO:0000259" key="2">
    <source>
        <dbReference type="Pfam" id="PF02627"/>
    </source>
</evidence>
<evidence type="ECO:0000256" key="1">
    <source>
        <dbReference type="SAM" id="MobiDB-lite"/>
    </source>
</evidence>
<dbReference type="InterPro" id="IPR003779">
    <property type="entry name" value="CMD-like"/>
</dbReference>
<dbReference type="InterPro" id="IPR004675">
    <property type="entry name" value="AhpD_core"/>
</dbReference>
<dbReference type="GO" id="GO:0051920">
    <property type="term" value="F:peroxiredoxin activity"/>
    <property type="evidence" value="ECO:0007669"/>
    <property type="project" value="InterPro"/>
</dbReference>
<dbReference type="NCBIfam" id="TIGR00778">
    <property type="entry name" value="ahpD_dom"/>
    <property type="match status" value="1"/>
</dbReference>
<dbReference type="InterPro" id="IPR010195">
    <property type="entry name" value="Uncharacterised_peroxidase-rel"/>
</dbReference>
<name>A0A7N4V4D5_SARHA</name>
<dbReference type="AlphaFoldDB" id="A0A7N4V4D5"/>
<feature type="compositionally biased region" description="Basic and acidic residues" evidence="1">
    <location>
        <begin position="1"/>
        <end position="14"/>
    </location>
</feature>
<gene>
    <name evidence="3" type="primary">LOC100930244</name>
</gene>
<organism evidence="3 4">
    <name type="scientific">Sarcophilus harrisii</name>
    <name type="common">Tasmanian devil</name>
    <name type="synonym">Sarcophilus laniarius</name>
    <dbReference type="NCBI Taxonomy" id="9305"/>
    <lineage>
        <taxon>Eukaryota</taxon>
        <taxon>Metazoa</taxon>
        <taxon>Chordata</taxon>
        <taxon>Craniata</taxon>
        <taxon>Vertebrata</taxon>
        <taxon>Euteleostomi</taxon>
        <taxon>Mammalia</taxon>
        <taxon>Metatheria</taxon>
        <taxon>Dasyuromorphia</taxon>
        <taxon>Dasyuridae</taxon>
        <taxon>Sarcophilus</taxon>
    </lineage>
</organism>
<dbReference type="PANTHER" id="PTHR35446:SF2">
    <property type="entry name" value="CARBOXYMUCONOLACTONE DECARBOXYLASE-LIKE DOMAIN-CONTAINING PROTEIN"/>
    <property type="match status" value="1"/>
</dbReference>
<feature type="region of interest" description="Disordered" evidence="1">
    <location>
        <begin position="1"/>
        <end position="43"/>
    </location>
</feature>
<protein>
    <recommendedName>
        <fullName evidence="2">Carboxymuconolactone decarboxylase-like domain-containing protein</fullName>
    </recommendedName>
</protein>
<accession>A0A7N4V4D5</accession>
<reference evidence="3 4" key="1">
    <citation type="journal article" date="2011" name="Proc. Natl. Acad. Sci. U.S.A.">
        <title>Genetic diversity and population structure of the endangered marsupial Sarcophilus harrisii (Tasmanian devil).</title>
        <authorList>
            <person name="Miller W."/>
            <person name="Hayes V.M."/>
            <person name="Ratan A."/>
            <person name="Petersen D.C."/>
            <person name="Wittekindt N.E."/>
            <person name="Miller J."/>
            <person name="Walenz B."/>
            <person name="Knight J."/>
            <person name="Qi J."/>
            <person name="Zhao F."/>
            <person name="Wang Q."/>
            <person name="Bedoya-Reina O.C."/>
            <person name="Katiyar N."/>
            <person name="Tomsho L.P."/>
            <person name="Kasson L.M."/>
            <person name="Hardie R.A."/>
            <person name="Woodbridge P."/>
            <person name="Tindall E.A."/>
            <person name="Bertelsen M.F."/>
            <person name="Dixon D."/>
            <person name="Pyecroft S."/>
            <person name="Helgen K.M."/>
            <person name="Lesk A.M."/>
            <person name="Pringle T.H."/>
            <person name="Patterson N."/>
            <person name="Zhang Y."/>
            <person name="Kreiss A."/>
            <person name="Woods G.M."/>
            <person name="Jones M.E."/>
            <person name="Schuster S.C."/>
        </authorList>
    </citation>
    <scope>NUCLEOTIDE SEQUENCE [LARGE SCALE GENOMIC DNA]</scope>
</reference>
<dbReference type="Ensembl" id="ENSSHAT00000036654.1">
    <property type="protein sequence ID" value="ENSSHAP00000038442.1"/>
    <property type="gene ID" value="ENSSHAG00000016975.2"/>
</dbReference>
<keyword evidence="4" id="KW-1185">Reference proteome</keyword>
<dbReference type="NCBIfam" id="TIGR01926">
    <property type="entry name" value="peroxid_rel"/>
    <property type="match status" value="1"/>
</dbReference>
<dbReference type="GeneTree" id="ENSGT00390000015138"/>
<dbReference type="Gene3D" id="1.20.1290.10">
    <property type="entry name" value="AhpD-like"/>
    <property type="match status" value="1"/>
</dbReference>
<dbReference type="InParanoid" id="A0A7N4V4D5"/>
<dbReference type="PANTHER" id="PTHR35446">
    <property type="entry name" value="SI:CH211-175M2.5"/>
    <property type="match status" value="1"/>
</dbReference>
<dbReference type="Pfam" id="PF02627">
    <property type="entry name" value="CMD"/>
    <property type="match status" value="1"/>
</dbReference>
<dbReference type="InterPro" id="IPR029032">
    <property type="entry name" value="AhpD-like"/>
</dbReference>
<dbReference type="Gene3D" id="1.20.5.810">
    <property type="entry name" value="AhpD-like"/>
    <property type="match status" value="1"/>
</dbReference>
<reference evidence="3" key="3">
    <citation type="submission" date="2025-09" db="UniProtKB">
        <authorList>
            <consortium name="Ensembl"/>
        </authorList>
    </citation>
    <scope>IDENTIFICATION</scope>
</reference>
<evidence type="ECO:0000313" key="4">
    <source>
        <dbReference type="Proteomes" id="UP000007648"/>
    </source>
</evidence>
<sequence length="315" mass="34983">MQKGESEGRERGRGGQEVGGIAPSLPRWGRPFPGRGEGGGSCESCGRKLSFTLPAPRSLFGKGERPVGRSRAGLGHFTMALLFRLLRPGLSSCVPRLLTNGLGTLSTVKVTSHPNETPSEEATKAISRYPVPYKKDLPFDIVELMEEVEKKTGFLPNVFKVLAHRPGEFRAFFAYYNAIINKETGHLSKADKELIIVATSVSNRCPYCVIAHSALHRIYSKNAILADQVIVNWKKADLSPRELAMLEFALAVSRADDITEEHFKKLELQGFDREDAWDIASISAFFSMSNRIAHFIDLIPNKEFYSLGRTNDQDL</sequence>
<dbReference type="Proteomes" id="UP000007648">
    <property type="component" value="Unassembled WGS sequence"/>
</dbReference>
<proteinExistence type="predicted"/>